<feature type="transmembrane region" description="Helical" evidence="1">
    <location>
        <begin position="12"/>
        <end position="30"/>
    </location>
</feature>
<keyword evidence="3" id="KW-1185">Reference proteome</keyword>
<sequence>MAWGEIQMVDFSLFMVFSVLETTAMFFLIFRMFKIDIFFKEILFAGAIMAFVSFVLRNDYGFVYVDILLQFLLMFLFMWLIIRIHLLYAVILTGVAYQCYLLIQSVYLIIMSQFGLFESTIPYITETSTYILQTISAVSVFILASYIKKKRTGFDFVPDSPRRKIPMHLKSRDLHLFLLTLPSPIIFIITLHMVETLSSYYLAIPVIYVLFLFCFLFVSYKKDWEDANRNDL</sequence>
<evidence type="ECO:0000313" key="3">
    <source>
        <dbReference type="Proteomes" id="UP000621560"/>
    </source>
</evidence>
<dbReference type="AlphaFoldDB" id="A0A927BSM6"/>
<dbReference type="EMBL" id="JACXIZ010000013">
    <property type="protein sequence ID" value="MBD2845030.1"/>
    <property type="molecule type" value="Genomic_DNA"/>
</dbReference>
<gene>
    <name evidence="2" type="ORF">IDH44_07495</name>
</gene>
<feature type="transmembrane region" description="Helical" evidence="1">
    <location>
        <begin position="37"/>
        <end position="56"/>
    </location>
</feature>
<dbReference type="Proteomes" id="UP000621560">
    <property type="component" value="Unassembled WGS sequence"/>
</dbReference>
<feature type="transmembrane region" description="Helical" evidence="1">
    <location>
        <begin position="200"/>
        <end position="220"/>
    </location>
</feature>
<feature type="transmembrane region" description="Helical" evidence="1">
    <location>
        <begin position="130"/>
        <end position="147"/>
    </location>
</feature>
<dbReference type="RefSeq" id="WP_190916229.1">
    <property type="nucleotide sequence ID" value="NZ_JACXIZ010000013.1"/>
</dbReference>
<comment type="caution">
    <text evidence="2">The sequence shown here is derived from an EMBL/GenBank/DDBJ whole genome shotgun (WGS) entry which is preliminary data.</text>
</comment>
<feature type="transmembrane region" description="Helical" evidence="1">
    <location>
        <begin position="89"/>
        <end position="110"/>
    </location>
</feature>
<proteinExistence type="predicted"/>
<reference evidence="2" key="1">
    <citation type="submission" date="2020-09" db="EMBL/GenBank/DDBJ databases">
        <title>A novel bacterium of genus Paenibacillus, isolated from South China Sea.</title>
        <authorList>
            <person name="Huang H."/>
            <person name="Mo K."/>
            <person name="Hu Y."/>
        </authorList>
    </citation>
    <scope>NUCLEOTIDE SEQUENCE</scope>
    <source>
        <strain evidence="2">IB182496</strain>
    </source>
</reference>
<feature type="transmembrane region" description="Helical" evidence="1">
    <location>
        <begin position="174"/>
        <end position="194"/>
    </location>
</feature>
<organism evidence="2 3">
    <name type="scientific">Paenibacillus sabuli</name>
    <dbReference type="NCBI Taxonomy" id="2772509"/>
    <lineage>
        <taxon>Bacteria</taxon>
        <taxon>Bacillati</taxon>
        <taxon>Bacillota</taxon>
        <taxon>Bacilli</taxon>
        <taxon>Bacillales</taxon>
        <taxon>Paenibacillaceae</taxon>
        <taxon>Paenibacillus</taxon>
    </lineage>
</organism>
<keyword evidence="1" id="KW-1133">Transmembrane helix</keyword>
<feature type="transmembrane region" description="Helical" evidence="1">
    <location>
        <begin position="62"/>
        <end position="82"/>
    </location>
</feature>
<evidence type="ECO:0000256" key="1">
    <source>
        <dbReference type="SAM" id="Phobius"/>
    </source>
</evidence>
<evidence type="ECO:0000313" key="2">
    <source>
        <dbReference type="EMBL" id="MBD2845030.1"/>
    </source>
</evidence>
<protein>
    <submittedName>
        <fullName evidence="2">Uncharacterized protein</fullName>
    </submittedName>
</protein>
<keyword evidence="1" id="KW-0472">Membrane</keyword>
<keyword evidence="1" id="KW-0812">Transmembrane</keyword>
<name>A0A927BSM6_9BACL</name>
<accession>A0A927BSM6</accession>